<comment type="caution">
    <text evidence="2">The sequence shown here is derived from an EMBL/GenBank/DDBJ whole genome shotgun (WGS) entry which is preliminary data.</text>
</comment>
<feature type="transmembrane region" description="Helical" evidence="1">
    <location>
        <begin position="444"/>
        <end position="463"/>
    </location>
</feature>
<feature type="transmembrane region" description="Helical" evidence="1">
    <location>
        <begin position="497"/>
        <end position="525"/>
    </location>
</feature>
<protein>
    <submittedName>
        <fullName evidence="2">Uncharacterized protein</fullName>
    </submittedName>
</protein>
<keyword evidence="3" id="KW-1185">Reference proteome</keyword>
<keyword evidence="1" id="KW-0472">Membrane</keyword>
<gene>
    <name evidence="2" type="ORF">RFI_07622</name>
</gene>
<proteinExistence type="predicted"/>
<evidence type="ECO:0000256" key="1">
    <source>
        <dbReference type="SAM" id="Phobius"/>
    </source>
</evidence>
<feature type="transmembrane region" description="Helical" evidence="1">
    <location>
        <begin position="94"/>
        <end position="117"/>
    </location>
</feature>
<evidence type="ECO:0000313" key="3">
    <source>
        <dbReference type="Proteomes" id="UP000023152"/>
    </source>
</evidence>
<feature type="transmembrane region" description="Helical" evidence="1">
    <location>
        <begin position="345"/>
        <end position="367"/>
    </location>
</feature>
<feature type="transmembrane region" description="Helical" evidence="1">
    <location>
        <begin position="262"/>
        <end position="282"/>
    </location>
</feature>
<name>X6NU28_RETFI</name>
<dbReference type="Proteomes" id="UP000023152">
    <property type="component" value="Unassembled WGS sequence"/>
</dbReference>
<reference evidence="2 3" key="1">
    <citation type="journal article" date="2013" name="Curr. Biol.">
        <title>The Genome of the Foraminiferan Reticulomyxa filosa.</title>
        <authorList>
            <person name="Glockner G."/>
            <person name="Hulsmann N."/>
            <person name="Schleicher M."/>
            <person name="Noegel A.A."/>
            <person name="Eichinger L."/>
            <person name="Gallinger C."/>
            <person name="Pawlowski J."/>
            <person name="Sierra R."/>
            <person name="Euteneuer U."/>
            <person name="Pillet L."/>
            <person name="Moustafa A."/>
            <person name="Platzer M."/>
            <person name="Groth M."/>
            <person name="Szafranski K."/>
            <person name="Schliwa M."/>
        </authorList>
    </citation>
    <scope>NUCLEOTIDE SEQUENCE [LARGE SCALE GENOMIC DNA]</scope>
</reference>
<dbReference type="AlphaFoldDB" id="X6NU28"/>
<accession>X6NU28</accession>
<feature type="transmembrane region" description="Helical" evidence="1">
    <location>
        <begin position="314"/>
        <end position="338"/>
    </location>
</feature>
<organism evidence="2 3">
    <name type="scientific">Reticulomyxa filosa</name>
    <dbReference type="NCBI Taxonomy" id="46433"/>
    <lineage>
        <taxon>Eukaryota</taxon>
        <taxon>Sar</taxon>
        <taxon>Rhizaria</taxon>
        <taxon>Retaria</taxon>
        <taxon>Foraminifera</taxon>
        <taxon>Monothalamids</taxon>
        <taxon>Reticulomyxidae</taxon>
        <taxon>Reticulomyxa</taxon>
    </lineage>
</organism>
<feature type="transmembrane region" description="Helical" evidence="1">
    <location>
        <begin position="469"/>
        <end position="490"/>
    </location>
</feature>
<feature type="transmembrane region" description="Helical" evidence="1">
    <location>
        <begin position="545"/>
        <end position="565"/>
    </location>
</feature>
<keyword evidence="1" id="KW-1133">Transmembrane helix</keyword>
<keyword evidence="1" id="KW-0812">Transmembrane</keyword>
<dbReference type="EMBL" id="ASPP01006022">
    <property type="protein sequence ID" value="ETO29501.1"/>
    <property type="molecule type" value="Genomic_DNA"/>
</dbReference>
<feature type="transmembrane region" description="Helical" evidence="1">
    <location>
        <begin position="147"/>
        <end position="172"/>
    </location>
</feature>
<evidence type="ECO:0000313" key="2">
    <source>
        <dbReference type="EMBL" id="ETO29501.1"/>
    </source>
</evidence>
<feature type="transmembrane region" description="Helical" evidence="1">
    <location>
        <begin position="418"/>
        <end position="437"/>
    </location>
</feature>
<sequence>MTINFVWCHFLSIFDPAKHWRICDRSDLTQLLREKDKENRQEYLALRSELRKALPEDLANVVCSYEHGDGYEWLCQQHIMDNLSQLHFSYNLKYVIGIVPFVLGYIELFSWLAFFSIRCMDMFEYDVSTIVPSVIQQYMYNYPRRKILTYVIGIWLFAMTIHLCGIVFYYLYCRYVHQHNIAMLLDTLSQKLEATKSRNKSVLQMFQHLGKRQNVFLYPFVTFQMWCNLYPLECVIPEWRHSHSYFRLFYGHARTLVNSSHVVIFLLFKYIFAWLLLLQFWLSLVFNSSSSSASISNTDSVSMPFWQMLVTDDIVHTIVANLAFIGFMYLLLGTYIGVSFNRTPNFFCIAIVSGIFLAMITLTHQAYLWDSLGDFSGKLFAGNLFSWRGNTSETENQYSWTTLLTSGLNRIGTILDPLGFIFILYDIAICYACFAYMEYRRRKLEIVLFSLAGVLTPLAILALEYDNAHYQNLFSERLGLFGVFIWKYLIPGRYFGIALTIAIVSCLYGLMQCVLHQVVVGSTLIRYTYHRHSSFFMAYPFEAQIVCRCLELWMGPFVWYFFAMFTKFLKRSKRL</sequence>